<keyword evidence="2" id="KW-1185">Reference proteome</keyword>
<name>A0A9D4BIH9_DREPO</name>
<protein>
    <submittedName>
        <fullName evidence="1">Uncharacterized protein</fullName>
    </submittedName>
</protein>
<dbReference type="EMBL" id="JAIWYP010000016">
    <property type="protein sequence ID" value="KAH3696024.1"/>
    <property type="molecule type" value="Genomic_DNA"/>
</dbReference>
<evidence type="ECO:0000313" key="1">
    <source>
        <dbReference type="EMBL" id="KAH3696024.1"/>
    </source>
</evidence>
<dbReference type="AlphaFoldDB" id="A0A9D4BIH9"/>
<comment type="caution">
    <text evidence="1">The sequence shown here is derived from an EMBL/GenBank/DDBJ whole genome shotgun (WGS) entry which is preliminary data.</text>
</comment>
<gene>
    <name evidence="1" type="ORF">DPMN_083487</name>
</gene>
<reference evidence="1" key="2">
    <citation type="submission" date="2020-11" db="EMBL/GenBank/DDBJ databases">
        <authorList>
            <person name="McCartney M.A."/>
            <person name="Auch B."/>
            <person name="Kono T."/>
            <person name="Mallez S."/>
            <person name="Becker A."/>
            <person name="Gohl D.M."/>
            <person name="Silverstein K.A.T."/>
            <person name="Koren S."/>
            <person name="Bechman K.B."/>
            <person name="Herman A."/>
            <person name="Abrahante J.E."/>
            <person name="Garbe J."/>
        </authorList>
    </citation>
    <scope>NUCLEOTIDE SEQUENCE</scope>
    <source>
        <strain evidence="1">Duluth1</strain>
        <tissue evidence="1">Whole animal</tissue>
    </source>
</reference>
<dbReference type="Proteomes" id="UP000828390">
    <property type="component" value="Unassembled WGS sequence"/>
</dbReference>
<proteinExistence type="predicted"/>
<evidence type="ECO:0000313" key="2">
    <source>
        <dbReference type="Proteomes" id="UP000828390"/>
    </source>
</evidence>
<accession>A0A9D4BIH9</accession>
<sequence>MMMMMMMMMMMRRRRRRRRDRSFDGSKDIKSDVVVIAVKFRVMLHPALHLLALVVDGLASGGLLRNRSLHGGAHVFFMPPNI</sequence>
<reference evidence="1" key="1">
    <citation type="journal article" date="2019" name="bioRxiv">
        <title>The Genome of the Zebra Mussel, Dreissena polymorpha: A Resource for Invasive Species Research.</title>
        <authorList>
            <person name="McCartney M.A."/>
            <person name="Auch B."/>
            <person name="Kono T."/>
            <person name="Mallez S."/>
            <person name="Zhang Y."/>
            <person name="Obille A."/>
            <person name="Becker A."/>
            <person name="Abrahante J.E."/>
            <person name="Garbe J."/>
            <person name="Badalamenti J.P."/>
            <person name="Herman A."/>
            <person name="Mangelson H."/>
            <person name="Liachko I."/>
            <person name="Sullivan S."/>
            <person name="Sone E.D."/>
            <person name="Koren S."/>
            <person name="Silverstein K.A.T."/>
            <person name="Beckman K.B."/>
            <person name="Gohl D.M."/>
        </authorList>
    </citation>
    <scope>NUCLEOTIDE SEQUENCE</scope>
    <source>
        <strain evidence="1">Duluth1</strain>
        <tissue evidence="1">Whole animal</tissue>
    </source>
</reference>
<organism evidence="1 2">
    <name type="scientific">Dreissena polymorpha</name>
    <name type="common">Zebra mussel</name>
    <name type="synonym">Mytilus polymorpha</name>
    <dbReference type="NCBI Taxonomy" id="45954"/>
    <lineage>
        <taxon>Eukaryota</taxon>
        <taxon>Metazoa</taxon>
        <taxon>Spiralia</taxon>
        <taxon>Lophotrochozoa</taxon>
        <taxon>Mollusca</taxon>
        <taxon>Bivalvia</taxon>
        <taxon>Autobranchia</taxon>
        <taxon>Heteroconchia</taxon>
        <taxon>Euheterodonta</taxon>
        <taxon>Imparidentia</taxon>
        <taxon>Neoheterodontei</taxon>
        <taxon>Myida</taxon>
        <taxon>Dreissenoidea</taxon>
        <taxon>Dreissenidae</taxon>
        <taxon>Dreissena</taxon>
    </lineage>
</organism>